<sequence length="391" mass="42564">MLPRFPHDAVPAGPFLLRPATEDDVDAIARACADPEIARFIPAIPVPYTAGDARDYVTEIAPELWRTGGAALAVTDPAAGGAWLGNFSLKPPDVRGNTEIGYLVAPWARRRGVATVAARALTEWAFQHGAHRVELLADLSNTPSQRVAMAAGYRREGVQRGAMPRRDGGRDDLVMFARLATDPGTPQRSYLPDLPGGALSDGVVRLEPITPDDADAYQAMMSEPDVLARSVPPQAPDPEETLYRSHCTGTWWLAGERAELGVRDAATGEFAGHIQLMQVNPLLGQAMIGYSLAGRFRGRGFMTRAVNLLCEWAFTHTSLHRIVAGTAPDNIPSHRVLRRAGFEQEALFKELLQQLDGTRHDDLQWVRMREVAPTSSPGALTGHRPRVPGDR</sequence>
<dbReference type="RefSeq" id="WP_380850559.1">
    <property type="nucleotide sequence ID" value="NZ_JBHSFP010000043.1"/>
</dbReference>
<dbReference type="Proteomes" id="UP001596004">
    <property type="component" value="Unassembled WGS sequence"/>
</dbReference>
<keyword evidence="2" id="KW-0808">Transferase</keyword>
<comment type="caution">
    <text evidence="2">The sequence shown here is derived from an EMBL/GenBank/DDBJ whole genome shotgun (WGS) entry which is preliminary data.</text>
</comment>
<name>A0ABV9CUN3_9ACTN</name>
<reference evidence="3" key="1">
    <citation type="journal article" date="2019" name="Int. J. Syst. Evol. Microbiol.">
        <title>The Global Catalogue of Microorganisms (GCM) 10K type strain sequencing project: providing services to taxonomists for standard genome sequencing and annotation.</title>
        <authorList>
            <consortium name="The Broad Institute Genomics Platform"/>
            <consortium name="The Broad Institute Genome Sequencing Center for Infectious Disease"/>
            <person name="Wu L."/>
            <person name="Ma J."/>
        </authorList>
    </citation>
    <scope>NUCLEOTIDE SEQUENCE [LARGE SCALE GENOMIC DNA]</scope>
    <source>
        <strain evidence="3">CGMCC 4.7132</strain>
    </source>
</reference>
<dbReference type="SUPFAM" id="SSF55729">
    <property type="entry name" value="Acyl-CoA N-acyltransferases (Nat)"/>
    <property type="match status" value="2"/>
</dbReference>
<feature type="domain" description="N-acetyltransferase" evidence="1">
    <location>
        <begin position="204"/>
        <end position="370"/>
    </location>
</feature>
<dbReference type="PANTHER" id="PTHR43441">
    <property type="entry name" value="RIBOSOMAL-PROTEIN-SERINE ACETYLTRANSFERASE"/>
    <property type="match status" value="1"/>
</dbReference>
<evidence type="ECO:0000259" key="1">
    <source>
        <dbReference type="PROSITE" id="PS51186"/>
    </source>
</evidence>
<keyword evidence="2" id="KW-0012">Acyltransferase</keyword>
<dbReference type="PANTHER" id="PTHR43441:SF10">
    <property type="entry name" value="ACETYLTRANSFERASE"/>
    <property type="match status" value="1"/>
</dbReference>
<dbReference type="Gene3D" id="3.40.630.30">
    <property type="match status" value="2"/>
</dbReference>
<dbReference type="Pfam" id="PF13302">
    <property type="entry name" value="Acetyltransf_3"/>
    <property type="match status" value="2"/>
</dbReference>
<evidence type="ECO:0000313" key="3">
    <source>
        <dbReference type="Proteomes" id="UP001596004"/>
    </source>
</evidence>
<accession>A0ABV9CUN3</accession>
<feature type="domain" description="N-acetyltransferase" evidence="1">
    <location>
        <begin position="15"/>
        <end position="180"/>
    </location>
</feature>
<protein>
    <submittedName>
        <fullName evidence="2">GNAT family N-acetyltransferase</fullName>
        <ecNumber evidence="2">2.3.-.-</ecNumber>
    </submittedName>
</protein>
<dbReference type="EMBL" id="JBHSFP010000043">
    <property type="protein sequence ID" value="MFC4536325.1"/>
    <property type="molecule type" value="Genomic_DNA"/>
</dbReference>
<dbReference type="GO" id="GO:0016746">
    <property type="term" value="F:acyltransferase activity"/>
    <property type="evidence" value="ECO:0007669"/>
    <property type="project" value="UniProtKB-KW"/>
</dbReference>
<dbReference type="InterPro" id="IPR016181">
    <property type="entry name" value="Acyl_CoA_acyltransferase"/>
</dbReference>
<keyword evidence="3" id="KW-1185">Reference proteome</keyword>
<proteinExistence type="predicted"/>
<dbReference type="InterPro" id="IPR000182">
    <property type="entry name" value="GNAT_dom"/>
</dbReference>
<dbReference type="InterPro" id="IPR051908">
    <property type="entry name" value="Ribosomal_N-acetyltransferase"/>
</dbReference>
<dbReference type="EC" id="2.3.-.-" evidence="2"/>
<gene>
    <name evidence="2" type="ORF">ACFO60_36635</name>
</gene>
<organism evidence="2 3">
    <name type="scientific">Sphaerisporangium dianthi</name>
    <dbReference type="NCBI Taxonomy" id="1436120"/>
    <lineage>
        <taxon>Bacteria</taxon>
        <taxon>Bacillati</taxon>
        <taxon>Actinomycetota</taxon>
        <taxon>Actinomycetes</taxon>
        <taxon>Streptosporangiales</taxon>
        <taxon>Streptosporangiaceae</taxon>
        <taxon>Sphaerisporangium</taxon>
    </lineage>
</organism>
<dbReference type="PROSITE" id="PS51186">
    <property type="entry name" value="GNAT"/>
    <property type="match status" value="2"/>
</dbReference>
<dbReference type="CDD" id="cd04301">
    <property type="entry name" value="NAT_SF"/>
    <property type="match status" value="1"/>
</dbReference>
<evidence type="ECO:0000313" key="2">
    <source>
        <dbReference type="EMBL" id="MFC4536325.1"/>
    </source>
</evidence>